<dbReference type="InterPro" id="IPR017871">
    <property type="entry name" value="ABC_transporter-like_CS"/>
</dbReference>
<evidence type="ECO:0000313" key="12">
    <source>
        <dbReference type="Proteomes" id="UP000263377"/>
    </source>
</evidence>
<reference evidence="11 12" key="1">
    <citation type="submission" date="2018-08" db="EMBL/GenBank/DDBJ databases">
        <title>Diversity &amp; Physiological Properties of Lignin-Decomposing Actinobacteria from Soil.</title>
        <authorList>
            <person name="Roh S.G."/>
            <person name="Kim S.B."/>
        </authorList>
    </citation>
    <scope>NUCLEOTIDE SEQUENCE [LARGE SCALE GENOMIC DNA]</scope>
    <source>
        <strain evidence="11 12">MMS17-GH009</strain>
    </source>
</reference>
<dbReference type="GO" id="GO:0005524">
    <property type="term" value="F:ATP binding"/>
    <property type="evidence" value="ECO:0007669"/>
    <property type="project" value="UniProtKB-KW"/>
</dbReference>
<evidence type="ECO:0000256" key="4">
    <source>
        <dbReference type="ARBA" id="ARBA00022840"/>
    </source>
</evidence>
<dbReference type="Proteomes" id="UP000263377">
    <property type="component" value="Unassembled WGS sequence"/>
</dbReference>
<dbReference type="InterPro" id="IPR039421">
    <property type="entry name" value="Type_1_exporter"/>
</dbReference>
<dbReference type="EMBL" id="QVIG01000001">
    <property type="protein sequence ID" value="RGD57079.1"/>
    <property type="molecule type" value="Genomic_DNA"/>
</dbReference>
<dbReference type="GO" id="GO:0140359">
    <property type="term" value="F:ABC-type transporter activity"/>
    <property type="evidence" value="ECO:0007669"/>
    <property type="project" value="InterPro"/>
</dbReference>
<keyword evidence="6 8" id="KW-0472">Membrane</keyword>
<dbReference type="PROSITE" id="PS50893">
    <property type="entry name" value="ABC_TRANSPORTER_2"/>
    <property type="match status" value="1"/>
</dbReference>
<dbReference type="InterPro" id="IPR003439">
    <property type="entry name" value="ABC_transporter-like_ATP-bd"/>
</dbReference>
<keyword evidence="5 8" id="KW-1133">Transmembrane helix</keyword>
<dbReference type="SUPFAM" id="SSF52540">
    <property type="entry name" value="P-loop containing nucleoside triphosphate hydrolases"/>
    <property type="match status" value="1"/>
</dbReference>
<evidence type="ECO:0000259" key="10">
    <source>
        <dbReference type="PROSITE" id="PS50929"/>
    </source>
</evidence>
<dbReference type="SMART" id="SM00382">
    <property type="entry name" value="AAA"/>
    <property type="match status" value="1"/>
</dbReference>
<organism evidence="11 12">
    <name type="scientific">Kitasatospora xanthocidica</name>
    <dbReference type="NCBI Taxonomy" id="83382"/>
    <lineage>
        <taxon>Bacteria</taxon>
        <taxon>Bacillati</taxon>
        <taxon>Actinomycetota</taxon>
        <taxon>Actinomycetes</taxon>
        <taxon>Kitasatosporales</taxon>
        <taxon>Streptomycetaceae</taxon>
        <taxon>Kitasatospora</taxon>
    </lineage>
</organism>
<dbReference type="InterPro" id="IPR003593">
    <property type="entry name" value="AAA+_ATPase"/>
</dbReference>
<comment type="caution">
    <text evidence="11">The sequence shown here is derived from an EMBL/GenBank/DDBJ whole genome shotgun (WGS) entry which is preliminary data.</text>
</comment>
<dbReference type="PROSITE" id="PS00211">
    <property type="entry name" value="ABC_TRANSPORTER_1"/>
    <property type="match status" value="1"/>
</dbReference>
<evidence type="ECO:0000256" key="2">
    <source>
        <dbReference type="ARBA" id="ARBA00022692"/>
    </source>
</evidence>
<feature type="domain" description="ABC transmembrane type-1" evidence="10">
    <location>
        <begin position="167"/>
        <end position="454"/>
    </location>
</feature>
<dbReference type="SUPFAM" id="SSF90123">
    <property type="entry name" value="ABC transporter transmembrane region"/>
    <property type="match status" value="1"/>
</dbReference>
<dbReference type="InterPro" id="IPR036640">
    <property type="entry name" value="ABC1_TM_sf"/>
</dbReference>
<proteinExistence type="predicted"/>
<dbReference type="GO" id="GO:0016887">
    <property type="term" value="F:ATP hydrolysis activity"/>
    <property type="evidence" value="ECO:0007669"/>
    <property type="project" value="InterPro"/>
</dbReference>
<evidence type="ECO:0000256" key="8">
    <source>
        <dbReference type="SAM" id="Phobius"/>
    </source>
</evidence>
<keyword evidence="12" id="KW-1185">Reference proteome</keyword>
<comment type="subcellular location">
    <subcellularLocation>
        <location evidence="1">Cell membrane</location>
        <topology evidence="1">Multi-pass membrane protein</topology>
    </subcellularLocation>
</comment>
<feature type="compositionally biased region" description="Basic and acidic residues" evidence="7">
    <location>
        <begin position="14"/>
        <end position="25"/>
    </location>
</feature>
<sequence>MPGTCSKSPRSTRARPEANPLERRARTAPSSDAQPPVTTPSDRSTRPEERPLELSCRPGPVSPHVRAPLRSWRICGLFPRPVDPRPTRPRGPGGPPAAGPRSARGGERLSTTTASAEAADEELQWLADGRRIAAIEAISVSAMARRLPALVVRAFRLGWRIDRTSVALLLTCQAVSAVLGAAGLFATTGTISALFGPGQVGDKLTRAAPSILVIAAAAGARSLLGITIRTITIHLSPRISREAEAAVLRATVAAELTAYDHAGYNDELEAADRGAEVCVDIVGEAQNLLASLASLLGAAGVLTVLHPALLPLLVLAALPQGIASVHAARVQFLANRAAVGDRRIMANLRWYIHLKRNADQVRSDTMGEFLLVKYDQVGRRLDATSRRAAMQSARVSVIGAAASGLGTAVVWAAMLWLVSTGRMSLPRGGAAVFALTAVSTSLRGIVGYGADLFRTGMYLDDWSSFLDTAGGHRPKRGTGTPEAPRRIAVENLDYAYPASDRKALDGVNLHVERGEILALVGENGSGKTTLSKLLAGLYLPDAGAVRWDAADTRDLDPHALWRQVAVVPQDYARWPLTCRENITLGQPTAEGDAAVLRAADASGAADVVARLRRGLSTLLAVEWMGGEELSGGQWQRLAIARAFHREAGLLVLDEPTAALDPRAEHRIFQNLRAVARERAVVLVTHRLTNVAVADRIVVLEDGKVLQEGTFAELVAEEGGRFRELWDLQNERTGLPAQRGGAAVRCAAPEEDAS</sequence>
<evidence type="ECO:0000259" key="9">
    <source>
        <dbReference type="PROSITE" id="PS50893"/>
    </source>
</evidence>
<dbReference type="GO" id="GO:0005886">
    <property type="term" value="C:plasma membrane"/>
    <property type="evidence" value="ECO:0007669"/>
    <property type="project" value="UniProtKB-SubCell"/>
</dbReference>
<protein>
    <submittedName>
        <fullName evidence="11">ABC transporter ATP-binding protein</fullName>
    </submittedName>
</protein>
<dbReference type="Gene3D" id="3.40.50.300">
    <property type="entry name" value="P-loop containing nucleotide triphosphate hydrolases"/>
    <property type="match status" value="1"/>
</dbReference>
<feature type="transmembrane region" description="Helical" evidence="8">
    <location>
        <begin position="207"/>
        <end position="228"/>
    </location>
</feature>
<dbReference type="Pfam" id="PF00005">
    <property type="entry name" value="ABC_tran"/>
    <property type="match status" value="1"/>
</dbReference>
<keyword evidence="3" id="KW-0547">Nucleotide-binding</keyword>
<dbReference type="PANTHER" id="PTHR24221">
    <property type="entry name" value="ATP-BINDING CASSETTE SUB-FAMILY B"/>
    <property type="match status" value="1"/>
</dbReference>
<evidence type="ECO:0000256" key="3">
    <source>
        <dbReference type="ARBA" id="ARBA00022741"/>
    </source>
</evidence>
<accession>A0A372ZMF3</accession>
<evidence type="ECO:0000313" key="11">
    <source>
        <dbReference type="EMBL" id="RGD57079.1"/>
    </source>
</evidence>
<gene>
    <name evidence="11" type="ORF">DR950_04080</name>
</gene>
<dbReference type="CDD" id="cd03228">
    <property type="entry name" value="ABCC_MRP_Like"/>
    <property type="match status" value="1"/>
</dbReference>
<dbReference type="PANTHER" id="PTHR24221:SF646">
    <property type="entry name" value="HAEMOLYSIN SECRETION ATP-BINDING PROTEIN"/>
    <property type="match status" value="1"/>
</dbReference>
<feature type="compositionally biased region" description="Polar residues" evidence="7">
    <location>
        <begin position="1"/>
        <end position="11"/>
    </location>
</feature>
<feature type="region of interest" description="Disordered" evidence="7">
    <location>
        <begin position="80"/>
        <end position="116"/>
    </location>
</feature>
<keyword evidence="4 11" id="KW-0067">ATP-binding</keyword>
<keyword evidence="2 8" id="KW-0812">Transmembrane</keyword>
<dbReference type="InterPro" id="IPR027417">
    <property type="entry name" value="P-loop_NTPase"/>
</dbReference>
<dbReference type="AlphaFoldDB" id="A0A372ZMF3"/>
<evidence type="ECO:0000256" key="7">
    <source>
        <dbReference type="SAM" id="MobiDB-lite"/>
    </source>
</evidence>
<feature type="region of interest" description="Disordered" evidence="7">
    <location>
        <begin position="1"/>
        <end position="63"/>
    </location>
</feature>
<dbReference type="InterPro" id="IPR011527">
    <property type="entry name" value="ABC1_TM_dom"/>
</dbReference>
<dbReference type="GO" id="GO:0034040">
    <property type="term" value="F:ATPase-coupled lipid transmembrane transporter activity"/>
    <property type="evidence" value="ECO:0007669"/>
    <property type="project" value="TreeGrafter"/>
</dbReference>
<dbReference type="Gene3D" id="1.20.1560.10">
    <property type="entry name" value="ABC transporter type 1, transmembrane domain"/>
    <property type="match status" value="1"/>
</dbReference>
<name>A0A372ZMF3_9ACTN</name>
<feature type="domain" description="ABC transporter" evidence="9">
    <location>
        <begin position="487"/>
        <end position="726"/>
    </location>
</feature>
<evidence type="ECO:0000256" key="1">
    <source>
        <dbReference type="ARBA" id="ARBA00004651"/>
    </source>
</evidence>
<evidence type="ECO:0000256" key="5">
    <source>
        <dbReference type="ARBA" id="ARBA00022989"/>
    </source>
</evidence>
<evidence type="ECO:0000256" key="6">
    <source>
        <dbReference type="ARBA" id="ARBA00023136"/>
    </source>
</evidence>
<feature type="compositionally biased region" description="Basic and acidic residues" evidence="7">
    <location>
        <begin position="43"/>
        <end position="52"/>
    </location>
</feature>
<dbReference type="PROSITE" id="PS50929">
    <property type="entry name" value="ABC_TM1F"/>
    <property type="match status" value="1"/>
</dbReference>
<feature type="transmembrane region" description="Helical" evidence="8">
    <location>
        <begin position="166"/>
        <end position="195"/>
    </location>
</feature>
<feature type="transmembrane region" description="Helical" evidence="8">
    <location>
        <begin position="395"/>
        <end position="418"/>
    </location>
</feature>